<keyword evidence="1" id="KW-1185">Reference proteome</keyword>
<evidence type="ECO:0000313" key="2">
    <source>
        <dbReference type="WBParaSite" id="Hba_15415"/>
    </source>
</evidence>
<name>A0A1I7XD10_HETBA</name>
<dbReference type="AlphaFoldDB" id="A0A1I7XD10"/>
<protein>
    <submittedName>
        <fullName evidence="2">Four helix bundle protein</fullName>
    </submittedName>
</protein>
<dbReference type="WBParaSite" id="Hba_15415">
    <property type="protein sequence ID" value="Hba_15415"/>
    <property type="gene ID" value="Hba_15415"/>
</dbReference>
<sequence>MTSQLEGAARRFHEAEFSLFRKLTAISGTIKPYPKGDARKKACLKALSER</sequence>
<proteinExistence type="predicted"/>
<reference evidence="2" key="1">
    <citation type="submission" date="2016-11" db="UniProtKB">
        <authorList>
            <consortium name="WormBaseParasite"/>
        </authorList>
    </citation>
    <scope>IDENTIFICATION</scope>
</reference>
<organism evidence="1 2">
    <name type="scientific">Heterorhabditis bacteriophora</name>
    <name type="common">Entomopathogenic nematode worm</name>
    <dbReference type="NCBI Taxonomy" id="37862"/>
    <lineage>
        <taxon>Eukaryota</taxon>
        <taxon>Metazoa</taxon>
        <taxon>Ecdysozoa</taxon>
        <taxon>Nematoda</taxon>
        <taxon>Chromadorea</taxon>
        <taxon>Rhabditida</taxon>
        <taxon>Rhabditina</taxon>
        <taxon>Rhabditomorpha</taxon>
        <taxon>Strongyloidea</taxon>
        <taxon>Heterorhabditidae</taxon>
        <taxon>Heterorhabditis</taxon>
    </lineage>
</organism>
<accession>A0A1I7XD10</accession>
<evidence type="ECO:0000313" key="1">
    <source>
        <dbReference type="Proteomes" id="UP000095283"/>
    </source>
</evidence>
<dbReference type="Proteomes" id="UP000095283">
    <property type="component" value="Unplaced"/>
</dbReference>